<evidence type="ECO:0000256" key="1">
    <source>
        <dbReference type="ARBA" id="ARBA00022574"/>
    </source>
</evidence>
<dbReference type="InterPro" id="IPR036322">
    <property type="entry name" value="WD40_repeat_dom_sf"/>
</dbReference>
<keyword evidence="2" id="KW-0677">Repeat</keyword>
<dbReference type="InterPro" id="IPR028608">
    <property type="entry name" value="CIAO1/Cia1"/>
</dbReference>
<comment type="similarity">
    <text evidence="3">Belongs to the WD repeat CIA1 family.</text>
</comment>
<accession>A0A0J9X3S3</accession>
<feature type="repeat" description="WD" evidence="4">
    <location>
        <begin position="159"/>
        <end position="190"/>
    </location>
</feature>
<dbReference type="AlphaFoldDB" id="A0A0J9X3S3"/>
<dbReference type="PROSITE" id="PS50294">
    <property type="entry name" value="WD_REPEATS_REGION"/>
    <property type="match status" value="3"/>
</dbReference>
<dbReference type="SMART" id="SM00320">
    <property type="entry name" value="WD40"/>
    <property type="match status" value="7"/>
</dbReference>
<dbReference type="GO" id="GO:0097361">
    <property type="term" value="C:cytosolic [4Fe-4S] assembly targeting complex"/>
    <property type="evidence" value="ECO:0007669"/>
    <property type="project" value="InterPro"/>
</dbReference>
<feature type="repeat" description="WD" evidence="4">
    <location>
        <begin position="113"/>
        <end position="154"/>
    </location>
</feature>
<name>A0A0J9X3S3_GEOCN</name>
<comment type="caution">
    <text evidence="5">The sequence shown here is derived from an EMBL/GenBank/DDBJ whole genome shotgun (WGS) entry which is preliminary data.</text>
</comment>
<dbReference type="CDD" id="cd00200">
    <property type="entry name" value="WD40"/>
    <property type="match status" value="1"/>
</dbReference>
<dbReference type="STRING" id="1173061.A0A0J9X3S3"/>
<dbReference type="PANTHER" id="PTHR19920">
    <property type="entry name" value="WD40 PROTEIN CIAO1"/>
    <property type="match status" value="1"/>
</dbReference>
<dbReference type="InterPro" id="IPR001680">
    <property type="entry name" value="WD40_rpt"/>
</dbReference>
<evidence type="ECO:0000256" key="2">
    <source>
        <dbReference type="ARBA" id="ARBA00022737"/>
    </source>
</evidence>
<keyword evidence="1 4" id="KW-0853">WD repeat</keyword>
<dbReference type="HAMAP" id="MF_03037">
    <property type="entry name" value="ciao1"/>
    <property type="match status" value="1"/>
</dbReference>
<evidence type="ECO:0000313" key="6">
    <source>
        <dbReference type="Proteomes" id="UP000242525"/>
    </source>
</evidence>
<dbReference type="InterPro" id="IPR015943">
    <property type="entry name" value="WD40/YVTN_repeat-like_dom_sf"/>
</dbReference>
<reference evidence="5" key="1">
    <citation type="submission" date="2014-03" db="EMBL/GenBank/DDBJ databases">
        <authorList>
            <person name="Casaregola S."/>
        </authorList>
    </citation>
    <scope>NUCLEOTIDE SEQUENCE [LARGE SCALE GENOMIC DNA]</scope>
    <source>
        <strain evidence="5">CLIB 918</strain>
    </source>
</reference>
<evidence type="ECO:0000256" key="3">
    <source>
        <dbReference type="HAMAP-Rule" id="MF_03037"/>
    </source>
</evidence>
<comment type="function">
    <text evidence="3">Essential component of the cytosolic iron-sulfur (Fe/S) protein assembly machinery. Required for the maturation of extramitochondrial Fe/S proteins.</text>
</comment>
<dbReference type="PANTHER" id="PTHR19920:SF0">
    <property type="entry name" value="CYTOSOLIC IRON-SULFUR PROTEIN ASSEMBLY PROTEIN CIAO1-RELATED"/>
    <property type="match status" value="1"/>
</dbReference>
<protein>
    <recommendedName>
        <fullName evidence="3">Probable cytosolic iron-sulfur protein assembly protein 1</fullName>
    </recommendedName>
</protein>
<keyword evidence="6" id="KW-1185">Reference proteome</keyword>
<feature type="repeat" description="WD" evidence="4">
    <location>
        <begin position="203"/>
        <end position="238"/>
    </location>
</feature>
<dbReference type="Pfam" id="PF00400">
    <property type="entry name" value="WD40"/>
    <property type="match status" value="7"/>
</dbReference>
<evidence type="ECO:0000313" key="5">
    <source>
        <dbReference type="EMBL" id="CDO51754.1"/>
    </source>
</evidence>
<dbReference type="EMBL" id="CCBN010000002">
    <property type="protein sequence ID" value="CDO51754.1"/>
    <property type="molecule type" value="Genomic_DNA"/>
</dbReference>
<organism evidence="5 6">
    <name type="scientific">Geotrichum candidum</name>
    <name type="common">Oospora lactis</name>
    <name type="synonym">Dipodascus geotrichum</name>
    <dbReference type="NCBI Taxonomy" id="1173061"/>
    <lineage>
        <taxon>Eukaryota</taxon>
        <taxon>Fungi</taxon>
        <taxon>Dikarya</taxon>
        <taxon>Ascomycota</taxon>
        <taxon>Saccharomycotina</taxon>
        <taxon>Dipodascomycetes</taxon>
        <taxon>Dipodascales</taxon>
        <taxon>Dipodascaceae</taxon>
        <taxon>Geotrichum</taxon>
    </lineage>
</organism>
<sequence length="358" mass="39178">MTNLLASLKGHSERVWDISVHPKLPLLATCSGDKTVRIYSLEPAPAADDGASTTFPLLAVLEDGHKRSIRSVAWKPTPSGDNGYPALAMGSFDATVSIWGKEDGEEWSFLAQIEGHENEVKGVAWAPSGYYLATCSRDKSVWVWETDDSNEEFECLMFLQDHTEDVKHVAWHNHEDCFASASYDDTVKVFREDDDEWVCVASLEGHTSTVWCVEFEPTDAKVNRLVSCSDDLTVIVWKKTNSTGGTTGDGIPSTFRGDPLSEEWAKQATLPKAHTRTIYAVAWSAASGRIASVGADGLVAVYEEDRADGVPEGTWKLVKTIENAHGVYEINSVAWASTKNGEVLITAGDDCVTNVWTV</sequence>
<dbReference type="OrthoDB" id="284782at2759"/>
<dbReference type="Proteomes" id="UP000242525">
    <property type="component" value="Unassembled WGS sequence"/>
</dbReference>
<dbReference type="PROSITE" id="PS50082">
    <property type="entry name" value="WD_REPEATS_2"/>
    <property type="match status" value="4"/>
</dbReference>
<feature type="repeat" description="WD" evidence="4">
    <location>
        <begin position="8"/>
        <end position="42"/>
    </location>
</feature>
<gene>
    <name evidence="3" type="primary">CIA1</name>
    <name evidence="5" type="ORF">BN980_GECA02s00164g</name>
</gene>
<evidence type="ECO:0000256" key="4">
    <source>
        <dbReference type="PROSITE-ProRule" id="PRU00221"/>
    </source>
</evidence>
<dbReference type="GO" id="GO:0016226">
    <property type="term" value="P:iron-sulfur cluster assembly"/>
    <property type="evidence" value="ECO:0007669"/>
    <property type="project" value="UniProtKB-UniRule"/>
</dbReference>
<dbReference type="Gene3D" id="2.130.10.10">
    <property type="entry name" value="YVTN repeat-like/Quinoprotein amine dehydrogenase"/>
    <property type="match status" value="1"/>
</dbReference>
<dbReference type="SUPFAM" id="SSF50978">
    <property type="entry name" value="WD40 repeat-like"/>
    <property type="match status" value="1"/>
</dbReference>
<proteinExistence type="inferred from homology"/>